<accession>U4TML2</accession>
<gene>
    <name evidence="4" type="ORF">L248_1218</name>
</gene>
<dbReference type="eggNOG" id="COG4072">
    <property type="taxonomic scope" value="Bacteria"/>
</dbReference>
<feature type="domain" description="WxL Interacting Protein peptidoglycan binding" evidence="2">
    <location>
        <begin position="39"/>
        <end position="158"/>
    </location>
</feature>
<dbReference type="Proteomes" id="UP000030647">
    <property type="component" value="Unassembled WGS sequence"/>
</dbReference>
<evidence type="ECO:0000259" key="3">
    <source>
        <dbReference type="Pfam" id="PF11797"/>
    </source>
</evidence>
<dbReference type="Pfam" id="PF11797">
    <property type="entry name" value="WxLIP_HBD"/>
    <property type="match status" value="1"/>
</dbReference>
<dbReference type="AlphaFoldDB" id="U4TML2"/>
<evidence type="ECO:0000313" key="5">
    <source>
        <dbReference type="Proteomes" id="UP000030647"/>
    </source>
</evidence>
<keyword evidence="1" id="KW-0472">Membrane</keyword>
<dbReference type="HOGENOM" id="CLU_051987_2_0_9"/>
<sequence>MYRRLNWTDLWGVFFIAFVLLFGGGQVVQAANTTPKKAYAINAQLPANQVDNALQYWELRLAPNQQQTLNLQLANIGSQPITITVYANNGTTDSNPQIIYDRTAPAVYPKTAVSFASLVQGPRKKQVTLKPSQTTTVSFKIRAPAKQFTGMILGGLYAVADVTTDANATVRSRVAYQRSVVLQGNDINQVKPKLHFGTVKPAVQADNMVLRLATTNPAKMYGEAITTDMQVNRQGDIKRLVHSTSQDGKIAPNSRFDWQFNIHKLPAGNYTMKLVVSGNNVPKQTITRNFTIEGSQVQSVADYLGTNSPGKLAIIIILGILIAILLVGGWVLLYNRARMRNHNK</sequence>
<dbReference type="InterPro" id="IPR021759">
    <property type="entry name" value="WxLIP_HBD"/>
</dbReference>
<evidence type="ECO:0000259" key="2">
    <source>
        <dbReference type="Pfam" id="PF06030"/>
    </source>
</evidence>
<feature type="domain" description="WxL Interacting Protein host binding" evidence="3">
    <location>
        <begin position="167"/>
        <end position="300"/>
    </location>
</feature>
<keyword evidence="1" id="KW-1133">Transmembrane helix</keyword>
<organism evidence="4 5">
    <name type="scientific">Schleiferilactobacillus shenzhenensis LY-73</name>
    <dbReference type="NCBI Taxonomy" id="1231336"/>
    <lineage>
        <taxon>Bacteria</taxon>
        <taxon>Bacillati</taxon>
        <taxon>Bacillota</taxon>
        <taxon>Bacilli</taxon>
        <taxon>Lactobacillales</taxon>
        <taxon>Lactobacillaceae</taxon>
        <taxon>Schleiferilactobacillus</taxon>
    </lineage>
</organism>
<dbReference type="RefSeq" id="WP_022528503.1">
    <property type="nucleotide sequence ID" value="NZ_KI271583.1"/>
</dbReference>
<dbReference type="Pfam" id="PF06030">
    <property type="entry name" value="WxLIP_PGBD"/>
    <property type="match status" value="1"/>
</dbReference>
<evidence type="ECO:0000256" key="1">
    <source>
        <dbReference type="SAM" id="Phobius"/>
    </source>
</evidence>
<name>U4TML2_9LACO</name>
<proteinExistence type="predicted"/>
<feature type="transmembrane region" description="Helical" evidence="1">
    <location>
        <begin position="312"/>
        <end position="334"/>
    </location>
</feature>
<dbReference type="EMBL" id="KI271583">
    <property type="protein sequence ID" value="ERL66126.1"/>
    <property type="molecule type" value="Genomic_DNA"/>
</dbReference>
<keyword evidence="1" id="KW-0812">Transmembrane</keyword>
<dbReference type="InterPro" id="IPR010317">
    <property type="entry name" value="WxLIP_PGBD"/>
</dbReference>
<evidence type="ECO:0000313" key="4">
    <source>
        <dbReference type="EMBL" id="ERL66126.1"/>
    </source>
</evidence>
<dbReference type="STRING" id="1231336.L248_1218"/>
<protein>
    <submittedName>
        <fullName evidence="4">Uncharacterized protein</fullName>
    </submittedName>
</protein>
<keyword evidence="5" id="KW-1185">Reference proteome</keyword>
<reference evidence="5" key="1">
    <citation type="journal article" date="2013" name="Genome Announc.">
        <title>Whole-Genome Sequencing of Lactobacillus shenzhenensis Strain LY-73T.</title>
        <authorList>
            <person name="Lin Z."/>
            <person name="Liu Z."/>
            <person name="Yang R."/>
            <person name="Zou Y."/>
            <person name="Wan D."/>
            <person name="Chen J."/>
            <person name="Guo M."/>
            <person name="Zhao J."/>
            <person name="Fang C."/>
            <person name="Yang R."/>
            <person name="Liu F."/>
        </authorList>
    </citation>
    <scope>NUCLEOTIDE SEQUENCE [LARGE SCALE GENOMIC DNA]</scope>
    <source>
        <strain evidence="5">LY-73</strain>
    </source>
</reference>
<dbReference type="OrthoDB" id="2148359at2"/>